<keyword evidence="1" id="KW-0472">Membrane</keyword>
<dbReference type="EMBL" id="JARKIE010000023">
    <property type="protein sequence ID" value="KAJ7699250.1"/>
    <property type="molecule type" value="Genomic_DNA"/>
</dbReference>
<sequence>MTPAIPPRADSSPSVSFFTPAPGIYSLLVAIGAFYLLLDLARCGTRFISEELEETKTVYHDAFARGILDFQLHSDRAFDKEFHKVEGEASALRINFLSVSLLLLPVIQLVSLVAIAQCAYNLRSFKKKIQLIVETRV</sequence>
<gene>
    <name evidence="2" type="ORF">B0H17DRAFT_1256760</name>
</gene>
<reference evidence="2" key="1">
    <citation type="submission" date="2023-03" db="EMBL/GenBank/DDBJ databases">
        <title>Massive genome expansion in bonnet fungi (Mycena s.s.) driven by repeated elements and novel gene families across ecological guilds.</title>
        <authorList>
            <consortium name="Lawrence Berkeley National Laboratory"/>
            <person name="Harder C.B."/>
            <person name="Miyauchi S."/>
            <person name="Viragh M."/>
            <person name="Kuo A."/>
            <person name="Thoen E."/>
            <person name="Andreopoulos B."/>
            <person name="Lu D."/>
            <person name="Skrede I."/>
            <person name="Drula E."/>
            <person name="Henrissat B."/>
            <person name="Morin E."/>
            <person name="Kohler A."/>
            <person name="Barry K."/>
            <person name="LaButti K."/>
            <person name="Morin E."/>
            <person name="Salamov A."/>
            <person name="Lipzen A."/>
            <person name="Mereny Z."/>
            <person name="Hegedus B."/>
            <person name="Baldrian P."/>
            <person name="Stursova M."/>
            <person name="Weitz H."/>
            <person name="Taylor A."/>
            <person name="Grigoriev I.V."/>
            <person name="Nagy L.G."/>
            <person name="Martin F."/>
            <person name="Kauserud H."/>
        </authorList>
    </citation>
    <scope>NUCLEOTIDE SEQUENCE</scope>
    <source>
        <strain evidence="2">CBHHK067</strain>
    </source>
</reference>
<keyword evidence="1" id="KW-1133">Transmembrane helix</keyword>
<name>A0AAD7DUI1_MYCRO</name>
<dbReference type="AlphaFoldDB" id="A0AAD7DUI1"/>
<keyword evidence="3" id="KW-1185">Reference proteome</keyword>
<evidence type="ECO:0000313" key="3">
    <source>
        <dbReference type="Proteomes" id="UP001221757"/>
    </source>
</evidence>
<feature type="transmembrane region" description="Helical" evidence="1">
    <location>
        <begin position="20"/>
        <end position="38"/>
    </location>
</feature>
<comment type="caution">
    <text evidence="2">The sequence shown here is derived from an EMBL/GenBank/DDBJ whole genome shotgun (WGS) entry which is preliminary data.</text>
</comment>
<evidence type="ECO:0000313" key="2">
    <source>
        <dbReference type="EMBL" id="KAJ7699250.1"/>
    </source>
</evidence>
<organism evidence="2 3">
    <name type="scientific">Mycena rosella</name>
    <name type="common">Pink bonnet</name>
    <name type="synonym">Agaricus rosellus</name>
    <dbReference type="NCBI Taxonomy" id="1033263"/>
    <lineage>
        <taxon>Eukaryota</taxon>
        <taxon>Fungi</taxon>
        <taxon>Dikarya</taxon>
        <taxon>Basidiomycota</taxon>
        <taxon>Agaricomycotina</taxon>
        <taxon>Agaricomycetes</taxon>
        <taxon>Agaricomycetidae</taxon>
        <taxon>Agaricales</taxon>
        <taxon>Marasmiineae</taxon>
        <taxon>Mycenaceae</taxon>
        <taxon>Mycena</taxon>
    </lineage>
</organism>
<proteinExistence type="predicted"/>
<dbReference type="Proteomes" id="UP001221757">
    <property type="component" value="Unassembled WGS sequence"/>
</dbReference>
<feature type="transmembrane region" description="Helical" evidence="1">
    <location>
        <begin position="94"/>
        <end position="116"/>
    </location>
</feature>
<protein>
    <submittedName>
        <fullName evidence="2">Uncharacterized protein</fullName>
    </submittedName>
</protein>
<evidence type="ECO:0000256" key="1">
    <source>
        <dbReference type="SAM" id="Phobius"/>
    </source>
</evidence>
<accession>A0AAD7DUI1</accession>
<keyword evidence="1" id="KW-0812">Transmembrane</keyword>